<evidence type="ECO:0000313" key="2">
    <source>
        <dbReference type="EMBL" id="SDB06679.1"/>
    </source>
</evidence>
<dbReference type="STRING" id="1732.SAMN02910417_00474"/>
<organism evidence="2 3">
    <name type="scientific">Eubacterium oxidoreducens</name>
    <dbReference type="NCBI Taxonomy" id="1732"/>
    <lineage>
        <taxon>Bacteria</taxon>
        <taxon>Bacillati</taxon>
        <taxon>Bacillota</taxon>
        <taxon>Clostridia</taxon>
        <taxon>Eubacteriales</taxon>
        <taxon>Eubacteriaceae</taxon>
        <taxon>Eubacterium</taxon>
    </lineage>
</organism>
<dbReference type="EMBL" id="FMXR01000005">
    <property type="protein sequence ID" value="SDB06679.1"/>
    <property type="molecule type" value="Genomic_DNA"/>
</dbReference>
<proteinExistence type="predicted"/>
<name>A0A1G6AE38_EUBOX</name>
<accession>A0A1G6AE38</accession>
<dbReference type="Gene3D" id="3.30.2010.10">
    <property type="entry name" value="Metalloproteases ('zincins'), catalytic domain"/>
    <property type="match status" value="1"/>
</dbReference>
<gene>
    <name evidence="2" type="ORF">SAMN02910417_00474</name>
</gene>
<dbReference type="Pfam" id="PF01863">
    <property type="entry name" value="YgjP-like"/>
    <property type="match status" value="2"/>
</dbReference>
<reference evidence="2 3" key="1">
    <citation type="submission" date="2016-10" db="EMBL/GenBank/DDBJ databases">
        <authorList>
            <person name="de Groot N.N."/>
        </authorList>
    </citation>
    <scope>NUCLEOTIDE SEQUENCE [LARGE SCALE GENOMIC DNA]</scope>
    <source>
        <strain evidence="2 3">DSM 3217</strain>
    </source>
</reference>
<dbReference type="RefSeq" id="WP_176762255.1">
    <property type="nucleotide sequence ID" value="NZ_FMXR01000005.1"/>
</dbReference>
<feature type="domain" description="YgjP-like metallopeptidase" evidence="1">
    <location>
        <begin position="15"/>
        <end position="63"/>
    </location>
</feature>
<feature type="domain" description="YgjP-like metallopeptidase" evidence="1">
    <location>
        <begin position="76"/>
        <end position="178"/>
    </location>
</feature>
<dbReference type="InterPro" id="IPR053136">
    <property type="entry name" value="UTP_pyrophosphatase-like"/>
</dbReference>
<dbReference type="PANTHER" id="PTHR30399">
    <property type="entry name" value="UNCHARACTERIZED PROTEIN YGJP"/>
    <property type="match status" value="1"/>
</dbReference>
<dbReference type="PANTHER" id="PTHR30399:SF1">
    <property type="entry name" value="UTP PYROPHOSPHATASE"/>
    <property type="match status" value="1"/>
</dbReference>
<dbReference type="CDD" id="cd07344">
    <property type="entry name" value="M48_yhfN_like"/>
    <property type="match status" value="1"/>
</dbReference>
<evidence type="ECO:0000313" key="3">
    <source>
        <dbReference type="Proteomes" id="UP000199228"/>
    </source>
</evidence>
<keyword evidence="3" id="KW-1185">Reference proteome</keyword>
<protein>
    <recommendedName>
        <fullName evidence="1">YgjP-like metallopeptidase domain-containing protein</fullName>
    </recommendedName>
</protein>
<sequence>MRTEDKIHIVKSARKSIAIEIKPDFSIIVRIPRYVSKARALRFVEEQSEWIARNINRMKSEKKNLDMLPKLTDLEHRILREKAKTYLPVRVAYYATKLGVSYGRITIRCQKTRWGSCSSKGNLNFNYLLMLTPPEVIDYVVVHELCHRLEMNHSGKFWKLVESVNKDYREHRAYLKKHGAALMRRAGY</sequence>
<evidence type="ECO:0000259" key="1">
    <source>
        <dbReference type="Pfam" id="PF01863"/>
    </source>
</evidence>
<dbReference type="Proteomes" id="UP000199228">
    <property type="component" value="Unassembled WGS sequence"/>
</dbReference>
<dbReference type="AlphaFoldDB" id="A0A1G6AE38"/>
<dbReference type="InterPro" id="IPR002725">
    <property type="entry name" value="YgjP-like_metallopeptidase"/>
</dbReference>